<dbReference type="PROSITE" id="PS01360">
    <property type="entry name" value="ZF_MYND_1"/>
    <property type="match status" value="1"/>
</dbReference>
<organism evidence="7 8">
    <name type="scientific">Anopheles maculatus</name>
    <dbReference type="NCBI Taxonomy" id="74869"/>
    <lineage>
        <taxon>Eukaryota</taxon>
        <taxon>Metazoa</taxon>
        <taxon>Ecdysozoa</taxon>
        <taxon>Arthropoda</taxon>
        <taxon>Hexapoda</taxon>
        <taxon>Insecta</taxon>
        <taxon>Pterygota</taxon>
        <taxon>Neoptera</taxon>
        <taxon>Endopterygota</taxon>
        <taxon>Diptera</taxon>
        <taxon>Nematocera</taxon>
        <taxon>Culicoidea</taxon>
        <taxon>Culicidae</taxon>
        <taxon>Anophelinae</taxon>
        <taxon>Anopheles</taxon>
        <taxon>Anopheles maculatus group</taxon>
    </lineage>
</organism>
<reference evidence="8" key="1">
    <citation type="submission" date="2013-09" db="EMBL/GenBank/DDBJ databases">
        <title>The Genome Sequence of Anopheles maculatus species B.</title>
        <authorList>
            <consortium name="The Broad Institute Genomics Platform"/>
            <person name="Neafsey D.E."/>
            <person name="Besansky N."/>
            <person name="Howell P."/>
            <person name="Walton C."/>
            <person name="Young S.K."/>
            <person name="Zeng Q."/>
            <person name="Gargeya S."/>
            <person name="Fitzgerald M."/>
            <person name="Haas B."/>
            <person name="Abouelleil A."/>
            <person name="Allen A.W."/>
            <person name="Alvarado L."/>
            <person name="Arachchi H.M."/>
            <person name="Berlin A.M."/>
            <person name="Chapman S.B."/>
            <person name="Gainer-Dewar J."/>
            <person name="Goldberg J."/>
            <person name="Griggs A."/>
            <person name="Gujja S."/>
            <person name="Hansen M."/>
            <person name="Howarth C."/>
            <person name="Imamovic A."/>
            <person name="Ireland A."/>
            <person name="Larimer J."/>
            <person name="McCowan C."/>
            <person name="Murphy C."/>
            <person name="Pearson M."/>
            <person name="Poon T.W."/>
            <person name="Priest M."/>
            <person name="Roberts A."/>
            <person name="Saif S."/>
            <person name="Shea T."/>
            <person name="Sisk P."/>
            <person name="Sykes S."/>
            <person name="Wortman J."/>
            <person name="Nusbaum C."/>
            <person name="Birren B."/>
        </authorList>
    </citation>
    <scope>NUCLEOTIDE SEQUENCE [LARGE SCALE GENOMIC DNA]</scope>
    <source>
        <strain evidence="8">maculatus3</strain>
    </source>
</reference>
<dbReference type="PANTHER" id="PTHR47111:SF1">
    <property type="entry name" value="SET AND MYND DOMAIN-CONTAINING PROTEIN 4"/>
    <property type="match status" value="1"/>
</dbReference>
<dbReference type="PANTHER" id="PTHR47111">
    <property type="entry name" value="BCDNA.LD29892"/>
    <property type="match status" value="1"/>
</dbReference>
<dbReference type="VEuPathDB" id="VectorBase:AMAM007489"/>
<dbReference type="InterPro" id="IPR002893">
    <property type="entry name" value="Znf_MYND"/>
</dbReference>
<dbReference type="GO" id="GO:0008757">
    <property type="term" value="F:S-adenosylmethionine-dependent methyltransferase activity"/>
    <property type="evidence" value="ECO:0007669"/>
    <property type="project" value="UniProtKB-ARBA"/>
</dbReference>
<dbReference type="Pfam" id="PF01753">
    <property type="entry name" value="zf-MYND"/>
    <property type="match status" value="1"/>
</dbReference>
<dbReference type="Pfam" id="PF00856">
    <property type="entry name" value="SET"/>
    <property type="match status" value="1"/>
</dbReference>
<dbReference type="Gene3D" id="6.10.140.2220">
    <property type="match status" value="1"/>
</dbReference>
<accession>A0A182SII8</accession>
<keyword evidence="8" id="KW-1185">Reference proteome</keyword>
<evidence type="ECO:0000259" key="6">
    <source>
        <dbReference type="PROSITE" id="PS50865"/>
    </source>
</evidence>
<dbReference type="GO" id="GO:0008270">
    <property type="term" value="F:zinc ion binding"/>
    <property type="evidence" value="ECO:0007669"/>
    <property type="project" value="UniProtKB-KW"/>
</dbReference>
<reference evidence="7" key="2">
    <citation type="submission" date="2020-05" db="UniProtKB">
        <authorList>
            <consortium name="EnsemblMetazoa"/>
        </authorList>
    </citation>
    <scope>IDENTIFICATION</scope>
    <source>
        <strain evidence="7">maculatus3</strain>
    </source>
</reference>
<feature type="domain" description="SET" evidence="5">
    <location>
        <begin position="199"/>
        <end position="482"/>
    </location>
</feature>
<dbReference type="SUPFAM" id="SSF144232">
    <property type="entry name" value="HIT/MYND zinc finger-like"/>
    <property type="match status" value="1"/>
</dbReference>
<evidence type="ECO:0008006" key="9">
    <source>
        <dbReference type="Google" id="ProtNLM"/>
    </source>
</evidence>
<dbReference type="SUPFAM" id="SSF48452">
    <property type="entry name" value="TPR-like"/>
    <property type="match status" value="1"/>
</dbReference>
<dbReference type="GO" id="GO:0008276">
    <property type="term" value="F:protein methyltransferase activity"/>
    <property type="evidence" value="ECO:0007669"/>
    <property type="project" value="UniProtKB-ARBA"/>
</dbReference>
<evidence type="ECO:0000256" key="4">
    <source>
        <dbReference type="PROSITE-ProRule" id="PRU00134"/>
    </source>
</evidence>
<dbReference type="PROSITE" id="PS50280">
    <property type="entry name" value="SET"/>
    <property type="match status" value="1"/>
</dbReference>
<name>A0A182SII8_9DIPT</name>
<sequence>MSCTLKDANFDVSILFDSLWDSIIKAWLGSSSRNNVNAEDTVEVFKREMGQIVNMVPYRDFLKLRNDPKDPAKAIKMRHKGNDMFHPHVKRYIQAIKFYNESITYATRGSEERALAYANRSIICLELQRYEDCLANIRLARASNYPERLAAKLEKRELDAKQALAAKNSNNDAAKHTKRERKRLELSYPAHKNMPQVANCLELQKNEKFGRHVVTNRLLKVGDVVMIDKPFVTLLADKYRYVRCAYCYHETLFTLIPCEGCTVAMYCSDECLSKAHQQYHRYECGIIRELWKISGDIPVIALRSVAVAIATFDHDLLALEKHLADLDESSVNLFAMDWKSATTKDTFSAVHVLSTNQQLQRRREQAYLVFFAALLHKLVLERTELGSICGTNLTKKRLLLDLFVRYMQIMQCNNQWLTFLDHVPENMISDNEGYAKGCFPLISMLNHSCASNVKRITLRDGRCAVLVTRPIAAGSQLFDNYEIHHLKHERDERQNALQKKYHFRCDCEACLFDYPEVEDLLEDTVPTTRLLYYNDVLKHLGSHDPEKVKQFMVTYQVRLTEMADNYPDIETCSCQVELERCFQIIYGYVSKLNLRCQQ</sequence>
<dbReference type="AlphaFoldDB" id="A0A182SII8"/>
<dbReference type="Proteomes" id="UP000075901">
    <property type="component" value="Unassembled WGS sequence"/>
</dbReference>
<dbReference type="Gene3D" id="2.170.270.10">
    <property type="entry name" value="SET domain"/>
    <property type="match status" value="1"/>
</dbReference>
<proteinExistence type="predicted"/>
<dbReference type="SUPFAM" id="SSF82199">
    <property type="entry name" value="SET domain"/>
    <property type="match status" value="1"/>
</dbReference>
<dbReference type="Gene3D" id="1.25.40.10">
    <property type="entry name" value="Tetratricopeptide repeat domain"/>
    <property type="match status" value="1"/>
</dbReference>
<dbReference type="PROSITE" id="PS50865">
    <property type="entry name" value="ZF_MYND_2"/>
    <property type="match status" value="1"/>
</dbReference>
<protein>
    <recommendedName>
        <fullName evidence="9">MYND-type domain-containing protein</fullName>
    </recommendedName>
</protein>
<dbReference type="GO" id="GO:0008170">
    <property type="term" value="F:N-methyltransferase activity"/>
    <property type="evidence" value="ECO:0007669"/>
    <property type="project" value="UniProtKB-ARBA"/>
</dbReference>
<evidence type="ECO:0000313" key="7">
    <source>
        <dbReference type="EnsemblMetazoa" id="AMAM007489-PA"/>
    </source>
</evidence>
<dbReference type="InterPro" id="IPR011990">
    <property type="entry name" value="TPR-like_helical_dom_sf"/>
</dbReference>
<dbReference type="InterPro" id="IPR046341">
    <property type="entry name" value="SET_dom_sf"/>
</dbReference>
<dbReference type="InterPro" id="IPR001214">
    <property type="entry name" value="SET_dom"/>
</dbReference>
<dbReference type="Gene3D" id="1.10.220.160">
    <property type="match status" value="1"/>
</dbReference>
<evidence type="ECO:0000256" key="2">
    <source>
        <dbReference type="ARBA" id="ARBA00022771"/>
    </source>
</evidence>
<evidence type="ECO:0000256" key="3">
    <source>
        <dbReference type="ARBA" id="ARBA00022833"/>
    </source>
</evidence>
<keyword evidence="1" id="KW-0479">Metal-binding</keyword>
<dbReference type="EnsemblMetazoa" id="AMAM007489-RA">
    <property type="protein sequence ID" value="AMAM007489-PA"/>
    <property type="gene ID" value="AMAM007489"/>
</dbReference>
<evidence type="ECO:0000313" key="8">
    <source>
        <dbReference type="Proteomes" id="UP000075901"/>
    </source>
</evidence>
<keyword evidence="2 4" id="KW-0863">Zinc-finger</keyword>
<feature type="domain" description="MYND-type" evidence="6">
    <location>
        <begin position="244"/>
        <end position="284"/>
    </location>
</feature>
<evidence type="ECO:0000256" key="1">
    <source>
        <dbReference type="ARBA" id="ARBA00022723"/>
    </source>
</evidence>
<keyword evidence="3" id="KW-0862">Zinc</keyword>
<evidence type="ECO:0000259" key="5">
    <source>
        <dbReference type="PROSITE" id="PS50280"/>
    </source>
</evidence>